<evidence type="ECO:0000259" key="4">
    <source>
        <dbReference type="Pfam" id="PF21238"/>
    </source>
</evidence>
<evidence type="ECO:0000313" key="6">
    <source>
        <dbReference type="Proteomes" id="UP000294299"/>
    </source>
</evidence>
<reference evidence="5 6" key="1">
    <citation type="submission" date="2019-02" db="EMBL/GenBank/DDBJ databases">
        <authorList>
            <person name="Lehtovirta-Morley E L."/>
        </authorList>
    </citation>
    <scope>NUCLEOTIDE SEQUENCE [LARGE SCALE GENOMIC DNA]</scope>
    <source>
        <strain evidence="5">NFRAN1</strain>
    </source>
</reference>
<dbReference type="Pfam" id="PF21238">
    <property type="entry name" value="Pus10_C"/>
    <property type="match status" value="1"/>
</dbReference>
<sequence>MVSDRHLSIIRERKKKIESNCIFEINLCKYCYKRNFGKKNHSVARHFTNIHVQSASRGICFICKNFFHEKFPKIIDNIKSQLSEFTDYRPNIEIGTILNYQFYENEDFLRSMFQIRGKPNIKYEINSLIRKMIENHTGCKIDHVNPEVKFELVVQGDLSYSINSINKEFYWLGRYRKFRRGIPQKNRTKGENTANSVFDEKEYKCRNQSIESFIKDIMSQTYNINSLKISWTGGEDKNSLVMGKGRPFLIKSNSNSYCSNKNYKDIFTSNGIEIEFERIGHKGVVSIHRYKQLVRILLKLEKKIDDTTDLAEKVSGLVGDVRFRVKNKTVTRRIYEAKIISIRDKDVELLLNMDNGVPIKQFIGGKDPIEPCISEVLNMRCECIYFDIIEFT</sequence>
<evidence type="ECO:0000313" key="5">
    <source>
        <dbReference type="EMBL" id="VFJ15444.1"/>
    </source>
</evidence>
<dbReference type="PANTHER" id="PTHR21568:SF0">
    <property type="entry name" value="TRNA PSEUDOURIDINE SYNTHASE PUS10"/>
    <property type="match status" value="1"/>
</dbReference>
<dbReference type="EC" id="5.4.99.25" evidence="1"/>
<dbReference type="KEGG" id="nfn:NFRAN_3126"/>
<dbReference type="InterPro" id="IPR048741">
    <property type="entry name" value="Pus10-like_C"/>
</dbReference>
<keyword evidence="6" id="KW-1185">Reference proteome</keyword>
<proteinExistence type="predicted"/>
<dbReference type="GO" id="GO:0031119">
    <property type="term" value="P:tRNA pseudouridine synthesis"/>
    <property type="evidence" value="ECO:0007669"/>
    <property type="project" value="TreeGrafter"/>
</dbReference>
<accession>A0A484ICF9</accession>
<gene>
    <name evidence="5" type="ORF">NFRAN_3126</name>
</gene>
<organism evidence="5 6">
    <name type="scientific">Candidatus Nitrosocosmicus franklandianus</name>
    <dbReference type="NCBI Taxonomy" id="1798806"/>
    <lineage>
        <taxon>Archaea</taxon>
        <taxon>Nitrososphaerota</taxon>
        <taxon>Nitrososphaeria</taxon>
        <taxon>Nitrososphaerales</taxon>
        <taxon>Nitrososphaeraceae</taxon>
        <taxon>Candidatus Nitrosocosmicus</taxon>
    </lineage>
</organism>
<dbReference type="Gene3D" id="3.30.70.2510">
    <property type="match status" value="1"/>
</dbReference>
<dbReference type="GO" id="GO:0160148">
    <property type="term" value="F:tRNA pseudouridine(55) synthase activity"/>
    <property type="evidence" value="ECO:0007669"/>
    <property type="project" value="UniProtKB-EC"/>
</dbReference>
<dbReference type="Proteomes" id="UP000294299">
    <property type="component" value="Chromosome NFRAN"/>
</dbReference>
<evidence type="ECO:0000256" key="1">
    <source>
        <dbReference type="ARBA" id="ARBA00012787"/>
    </source>
</evidence>
<dbReference type="PANTHER" id="PTHR21568">
    <property type="entry name" value="TRNA PSEUDOURIDINE SYNTHASE PUS10"/>
    <property type="match status" value="1"/>
</dbReference>
<name>A0A484ICF9_9ARCH</name>
<evidence type="ECO:0000256" key="3">
    <source>
        <dbReference type="ARBA" id="ARBA00023235"/>
    </source>
</evidence>
<dbReference type="InterPro" id="IPR039894">
    <property type="entry name" value="Pus10-like"/>
</dbReference>
<evidence type="ECO:0000256" key="2">
    <source>
        <dbReference type="ARBA" id="ARBA00022694"/>
    </source>
</evidence>
<protein>
    <recommendedName>
        <fullName evidence="1">tRNA pseudouridine(55) synthase</fullName>
        <ecNumber evidence="1">5.4.99.25</ecNumber>
    </recommendedName>
</protein>
<keyword evidence="2" id="KW-0819">tRNA processing</keyword>
<feature type="domain" description="Pus10-like C-terminal" evidence="4">
    <location>
        <begin position="172"/>
        <end position="390"/>
    </location>
</feature>
<dbReference type="EMBL" id="LR216287">
    <property type="protein sequence ID" value="VFJ15444.1"/>
    <property type="molecule type" value="Genomic_DNA"/>
</dbReference>
<keyword evidence="3" id="KW-0413">Isomerase</keyword>
<dbReference type="AlphaFoldDB" id="A0A484ICF9"/>